<gene>
    <name evidence="1" type="primary">ORF8809</name>
</gene>
<protein>
    <submittedName>
        <fullName evidence="1">Uncharacterized protein</fullName>
    </submittedName>
</protein>
<organism evidence="1">
    <name type="scientific">Arion vulgaris</name>
    <dbReference type="NCBI Taxonomy" id="1028688"/>
    <lineage>
        <taxon>Eukaryota</taxon>
        <taxon>Metazoa</taxon>
        <taxon>Spiralia</taxon>
        <taxon>Lophotrochozoa</taxon>
        <taxon>Mollusca</taxon>
        <taxon>Gastropoda</taxon>
        <taxon>Heterobranchia</taxon>
        <taxon>Euthyneura</taxon>
        <taxon>Panpulmonata</taxon>
        <taxon>Eupulmonata</taxon>
        <taxon>Stylommatophora</taxon>
        <taxon>Helicina</taxon>
        <taxon>Arionoidea</taxon>
        <taxon>Arionidae</taxon>
        <taxon>Arion</taxon>
    </lineage>
</organism>
<sequence>MTDTIACLIQDVCSALQRRLLQILCMEVFYDTSMKQVYQSITISYKTTEDFN</sequence>
<dbReference type="AlphaFoldDB" id="A0A0B6Y0W9"/>
<evidence type="ECO:0000313" key="1">
    <source>
        <dbReference type="EMBL" id="CEK49773.1"/>
    </source>
</evidence>
<accession>A0A0B6Y0W9</accession>
<name>A0A0B6Y0W9_9EUPU</name>
<proteinExistence type="predicted"/>
<dbReference type="EMBL" id="HACG01002908">
    <property type="protein sequence ID" value="CEK49773.1"/>
    <property type="molecule type" value="Transcribed_RNA"/>
</dbReference>
<feature type="non-terminal residue" evidence="1">
    <location>
        <position position="52"/>
    </location>
</feature>
<reference evidence="1" key="1">
    <citation type="submission" date="2014-12" db="EMBL/GenBank/DDBJ databases">
        <title>Insight into the proteome of Arion vulgaris.</title>
        <authorList>
            <person name="Aradska J."/>
            <person name="Bulat T."/>
            <person name="Smidak R."/>
            <person name="Sarate P."/>
            <person name="Gangsoo J."/>
            <person name="Sialana F."/>
            <person name="Bilban M."/>
            <person name="Lubec G."/>
        </authorList>
    </citation>
    <scope>NUCLEOTIDE SEQUENCE</scope>
    <source>
        <tissue evidence="1">Skin</tissue>
    </source>
</reference>